<keyword evidence="3" id="KW-1185">Reference proteome</keyword>
<comment type="caution">
    <text evidence="2">The sequence shown here is derived from an EMBL/GenBank/DDBJ whole genome shotgun (WGS) entry which is preliminary data.</text>
</comment>
<keyword evidence="1" id="KW-0812">Transmembrane</keyword>
<dbReference type="Proteomes" id="UP001434883">
    <property type="component" value="Unassembled WGS sequence"/>
</dbReference>
<keyword evidence="1" id="KW-0472">Membrane</keyword>
<reference evidence="2 3" key="1">
    <citation type="submission" date="2021-06" db="EMBL/GenBank/DDBJ databases">
        <authorList>
            <person name="Palmer J.M."/>
        </authorList>
    </citation>
    <scope>NUCLEOTIDE SEQUENCE [LARGE SCALE GENOMIC DNA]</scope>
    <source>
        <strain evidence="2 3">XC_2019</strain>
        <tissue evidence="2">Muscle</tissue>
    </source>
</reference>
<gene>
    <name evidence="2" type="ORF">XENOCAPTIV_029072</name>
</gene>
<evidence type="ECO:0008006" key="4">
    <source>
        <dbReference type="Google" id="ProtNLM"/>
    </source>
</evidence>
<protein>
    <recommendedName>
        <fullName evidence="4">Transmembrane protein</fullName>
    </recommendedName>
</protein>
<organism evidence="2 3">
    <name type="scientific">Xenoophorus captivus</name>
    <dbReference type="NCBI Taxonomy" id="1517983"/>
    <lineage>
        <taxon>Eukaryota</taxon>
        <taxon>Metazoa</taxon>
        <taxon>Chordata</taxon>
        <taxon>Craniata</taxon>
        <taxon>Vertebrata</taxon>
        <taxon>Euteleostomi</taxon>
        <taxon>Actinopterygii</taxon>
        <taxon>Neopterygii</taxon>
        <taxon>Teleostei</taxon>
        <taxon>Neoteleostei</taxon>
        <taxon>Acanthomorphata</taxon>
        <taxon>Ovalentaria</taxon>
        <taxon>Atherinomorphae</taxon>
        <taxon>Cyprinodontiformes</taxon>
        <taxon>Goodeidae</taxon>
        <taxon>Xenoophorus</taxon>
    </lineage>
</organism>
<accession>A0ABV0Q6N3</accession>
<proteinExistence type="predicted"/>
<sequence length="189" mass="20942">MGRACGRHTDDANPKFPADLQKPRLRLRSPIFGKRKFCFRVCLHGSSSSSSALVLLGAITNRLNLLFPHHLFITMGPPTEPPPFCSSPLTRSLVPILSVCRYLSLCFPALLSSIGSLLFVCVFYLFFTFSFLKMQLYLSSLAPAREPLSGGQESTSIHRCTVFVEQRGLIMQEEREMAGVCGAGRKRGL</sequence>
<keyword evidence="1" id="KW-1133">Transmembrane helix</keyword>
<evidence type="ECO:0000313" key="2">
    <source>
        <dbReference type="EMBL" id="MEQ2191465.1"/>
    </source>
</evidence>
<evidence type="ECO:0000313" key="3">
    <source>
        <dbReference type="Proteomes" id="UP001434883"/>
    </source>
</evidence>
<name>A0ABV0Q6N3_9TELE</name>
<dbReference type="EMBL" id="JAHRIN010000821">
    <property type="protein sequence ID" value="MEQ2191465.1"/>
    <property type="molecule type" value="Genomic_DNA"/>
</dbReference>
<evidence type="ECO:0000256" key="1">
    <source>
        <dbReference type="SAM" id="Phobius"/>
    </source>
</evidence>
<feature type="transmembrane region" description="Helical" evidence="1">
    <location>
        <begin position="102"/>
        <end position="127"/>
    </location>
</feature>